<evidence type="ECO:0000256" key="5">
    <source>
        <dbReference type="ARBA" id="ARBA00038359"/>
    </source>
</evidence>
<comment type="caution">
    <text evidence="8">The sequence shown here is derived from an EMBL/GenBank/DDBJ whole genome shotgun (WGS) entry which is preliminary data.</text>
</comment>
<comment type="similarity">
    <text evidence="5">Belongs to the SAT4 family.</text>
</comment>
<evidence type="ECO:0000256" key="4">
    <source>
        <dbReference type="ARBA" id="ARBA00023136"/>
    </source>
</evidence>
<proteinExistence type="inferred from homology"/>
<dbReference type="PANTHER" id="PTHR33048:SF96">
    <property type="entry name" value="INTEGRAL MEMBRANE PROTEIN"/>
    <property type="match status" value="1"/>
</dbReference>
<keyword evidence="2 6" id="KW-0812">Transmembrane</keyword>
<evidence type="ECO:0000313" key="9">
    <source>
        <dbReference type="Proteomes" id="UP000481861"/>
    </source>
</evidence>
<keyword evidence="3 6" id="KW-1133">Transmembrane helix</keyword>
<sequence>MGVKPTGPGLTLLVLTSVCMVLATGVVGLRLLIRLKLRQVGLDDWLMFIGFVIYMATNSTIFLGIHHGMGARMELVSEADDLQGRKWFLLSSFAYTICIVPLKCSICVQLLRITSRIKRIYAFILYGVMIFTTVAMVARIIAWVTRCTPFNATWDNSAGTCQPPTVLLRVTYFFSAVCILGDWVCAILPIFMLWKVQFSLSTKLQVGFVLSLGALASIATCVRFKYFNSYLKEDDYLYAVVFVSIWAQIETALAIIAGSLPALRPILRNASGFFTTAKYTDQSYKMGPPTAISKANKKSQNSHLDTYMGQAISGDVVKADLENDVEDSASQTYILSEDRNV</sequence>
<dbReference type="AlphaFoldDB" id="A0A7C8HZW6"/>
<gene>
    <name evidence="8" type="ORF">BDV95DRAFT_622738</name>
</gene>
<dbReference type="EMBL" id="JAADJZ010000026">
    <property type="protein sequence ID" value="KAF2866729.1"/>
    <property type="molecule type" value="Genomic_DNA"/>
</dbReference>
<reference evidence="8 9" key="1">
    <citation type="submission" date="2020-01" db="EMBL/GenBank/DDBJ databases">
        <authorList>
            <consortium name="DOE Joint Genome Institute"/>
            <person name="Haridas S."/>
            <person name="Albert R."/>
            <person name="Binder M."/>
            <person name="Bloem J."/>
            <person name="Labutti K."/>
            <person name="Salamov A."/>
            <person name="Andreopoulos B."/>
            <person name="Baker S.E."/>
            <person name="Barry K."/>
            <person name="Bills G."/>
            <person name="Bluhm B.H."/>
            <person name="Cannon C."/>
            <person name="Castanera R."/>
            <person name="Culley D.E."/>
            <person name="Daum C."/>
            <person name="Ezra D."/>
            <person name="Gonzalez J.B."/>
            <person name="Henrissat B."/>
            <person name="Kuo A."/>
            <person name="Liang C."/>
            <person name="Lipzen A."/>
            <person name="Lutzoni F."/>
            <person name="Magnuson J."/>
            <person name="Mondo S."/>
            <person name="Nolan M."/>
            <person name="Ohm R."/>
            <person name="Pangilinan J."/>
            <person name="Park H.-J.H."/>
            <person name="Ramirez L."/>
            <person name="Alfaro M."/>
            <person name="Sun H."/>
            <person name="Tritt A."/>
            <person name="Yoshinaga Y."/>
            <person name="Zwiers L.-H.L."/>
            <person name="Turgeon B.G."/>
            <person name="Goodwin S.B."/>
            <person name="Spatafora J.W."/>
            <person name="Crous P.W."/>
            <person name="Grigoriev I.V."/>
        </authorList>
    </citation>
    <scope>NUCLEOTIDE SEQUENCE [LARGE SCALE GENOMIC DNA]</scope>
    <source>
        <strain evidence="8 9">CBS 611.86</strain>
    </source>
</reference>
<keyword evidence="9" id="KW-1185">Reference proteome</keyword>
<dbReference type="InterPro" id="IPR052337">
    <property type="entry name" value="SAT4-like"/>
</dbReference>
<feature type="transmembrane region" description="Helical" evidence="6">
    <location>
        <begin position="87"/>
        <end position="111"/>
    </location>
</feature>
<dbReference type="GO" id="GO:0016020">
    <property type="term" value="C:membrane"/>
    <property type="evidence" value="ECO:0007669"/>
    <property type="project" value="UniProtKB-SubCell"/>
</dbReference>
<evidence type="ECO:0000259" key="7">
    <source>
        <dbReference type="Pfam" id="PF20684"/>
    </source>
</evidence>
<dbReference type="Pfam" id="PF20684">
    <property type="entry name" value="Fung_rhodopsin"/>
    <property type="match status" value="1"/>
</dbReference>
<keyword evidence="4 6" id="KW-0472">Membrane</keyword>
<evidence type="ECO:0000256" key="1">
    <source>
        <dbReference type="ARBA" id="ARBA00004141"/>
    </source>
</evidence>
<name>A0A7C8HZW6_9PLEO</name>
<feature type="transmembrane region" description="Helical" evidence="6">
    <location>
        <begin position="238"/>
        <end position="263"/>
    </location>
</feature>
<feature type="transmembrane region" description="Helical" evidence="6">
    <location>
        <begin position="123"/>
        <end position="144"/>
    </location>
</feature>
<feature type="transmembrane region" description="Helical" evidence="6">
    <location>
        <begin position="12"/>
        <end position="33"/>
    </location>
</feature>
<protein>
    <recommendedName>
        <fullName evidence="7">Rhodopsin domain-containing protein</fullName>
    </recommendedName>
</protein>
<evidence type="ECO:0000256" key="2">
    <source>
        <dbReference type="ARBA" id="ARBA00022692"/>
    </source>
</evidence>
<evidence type="ECO:0000313" key="8">
    <source>
        <dbReference type="EMBL" id="KAF2866729.1"/>
    </source>
</evidence>
<dbReference type="Proteomes" id="UP000481861">
    <property type="component" value="Unassembled WGS sequence"/>
</dbReference>
<feature type="domain" description="Rhodopsin" evidence="7">
    <location>
        <begin position="29"/>
        <end position="268"/>
    </location>
</feature>
<dbReference type="PANTHER" id="PTHR33048">
    <property type="entry name" value="PTH11-LIKE INTEGRAL MEMBRANE PROTEIN (AFU_ORTHOLOGUE AFUA_5G11245)"/>
    <property type="match status" value="1"/>
</dbReference>
<evidence type="ECO:0000256" key="6">
    <source>
        <dbReference type="SAM" id="Phobius"/>
    </source>
</evidence>
<feature type="transmembrane region" description="Helical" evidence="6">
    <location>
        <begin position="206"/>
        <end position="226"/>
    </location>
</feature>
<evidence type="ECO:0000256" key="3">
    <source>
        <dbReference type="ARBA" id="ARBA00022989"/>
    </source>
</evidence>
<feature type="transmembrane region" description="Helical" evidence="6">
    <location>
        <begin position="45"/>
        <end position="67"/>
    </location>
</feature>
<feature type="transmembrane region" description="Helical" evidence="6">
    <location>
        <begin position="172"/>
        <end position="194"/>
    </location>
</feature>
<dbReference type="InterPro" id="IPR049326">
    <property type="entry name" value="Rhodopsin_dom_fungi"/>
</dbReference>
<dbReference type="OrthoDB" id="5278984at2759"/>
<organism evidence="8 9">
    <name type="scientific">Massariosphaeria phaeospora</name>
    <dbReference type="NCBI Taxonomy" id="100035"/>
    <lineage>
        <taxon>Eukaryota</taxon>
        <taxon>Fungi</taxon>
        <taxon>Dikarya</taxon>
        <taxon>Ascomycota</taxon>
        <taxon>Pezizomycotina</taxon>
        <taxon>Dothideomycetes</taxon>
        <taxon>Pleosporomycetidae</taxon>
        <taxon>Pleosporales</taxon>
        <taxon>Pleosporales incertae sedis</taxon>
        <taxon>Massariosphaeria</taxon>
    </lineage>
</organism>
<comment type="subcellular location">
    <subcellularLocation>
        <location evidence="1">Membrane</location>
        <topology evidence="1">Multi-pass membrane protein</topology>
    </subcellularLocation>
</comment>
<accession>A0A7C8HZW6</accession>